<evidence type="ECO:0000313" key="3">
    <source>
        <dbReference type="Proteomes" id="UP000237105"/>
    </source>
</evidence>
<evidence type="ECO:0000256" key="1">
    <source>
        <dbReference type="SAM" id="MobiDB-lite"/>
    </source>
</evidence>
<keyword evidence="3" id="KW-1185">Reference proteome</keyword>
<comment type="caution">
    <text evidence="2">The sequence shown here is derived from an EMBL/GenBank/DDBJ whole genome shotgun (WGS) entry which is preliminary data.</text>
</comment>
<proteinExistence type="predicted"/>
<feature type="compositionally biased region" description="Polar residues" evidence="1">
    <location>
        <begin position="29"/>
        <end position="47"/>
    </location>
</feature>
<dbReference type="Proteomes" id="UP000237105">
    <property type="component" value="Unassembled WGS sequence"/>
</dbReference>
<gene>
    <name evidence="2" type="ORF">PanWU01x14_143820</name>
</gene>
<sequence length="117" mass="13379">MNHRLMQTKEKYVPTKRIPFRTEADETGTRSYGTFDPQTNGNCQNPEENPRGVRTWTQSIQRRPNTITSEFVVGDAVDERSDAYGGDYEIEDGRVGGAMEEYREENGGIWRRGCKLA</sequence>
<accession>A0A2P5CKY9</accession>
<dbReference type="AlphaFoldDB" id="A0A2P5CKY9"/>
<feature type="region of interest" description="Disordered" evidence="1">
    <location>
        <begin position="1"/>
        <end position="51"/>
    </location>
</feature>
<dbReference type="OrthoDB" id="10313333at2759"/>
<evidence type="ECO:0000313" key="2">
    <source>
        <dbReference type="EMBL" id="PON61723.1"/>
    </source>
</evidence>
<organism evidence="2 3">
    <name type="scientific">Parasponia andersonii</name>
    <name type="common">Sponia andersonii</name>
    <dbReference type="NCBI Taxonomy" id="3476"/>
    <lineage>
        <taxon>Eukaryota</taxon>
        <taxon>Viridiplantae</taxon>
        <taxon>Streptophyta</taxon>
        <taxon>Embryophyta</taxon>
        <taxon>Tracheophyta</taxon>
        <taxon>Spermatophyta</taxon>
        <taxon>Magnoliopsida</taxon>
        <taxon>eudicotyledons</taxon>
        <taxon>Gunneridae</taxon>
        <taxon>Pentapetalae</taxon>
        <taxon>rosids</taxon>
        <taxon>fabids</taxon>
        <taxon>Rosales</taxon>
        <taxon>Cannabaceae</taxon>
        <taxon>Parasponia</taxon>
    </lineage>
</organism>
<reference evidence="3" key="1">
    <citation type="submission" date="2016-06" db="EMBL/GenBank/DDBJ databases">
        <title>Parallel loss of symbiosis genes in relatives of nitrogen-fixing non-legume Parasponia.</title>
        <authorList>
            <person name="Van Velzen R."/>
            <person name="Holmer R."/>
            <person name="Bu F."/>
            <person name="Rutten L."/>
            <person name="Van Zeijl A."/>
            <person name="Liu W."/>
            <person name="Santuari L."/>
            <person name="Cao Q."/>
            <person name="Sharma T."/>
            <person name="Shen D."/>
            <person name="Roswanjaya Y."/>
            <person name="Wardhani T."/>
            <person name="Kalhor M.S."/>
            <person name="Jansen J."/>
            <person name="Van den Hoogen J."/>
            <person name="Gungor B."/>
            <person name="Hartog M."/>
            <person name="Hontelez J."/>
            <person name="Verver J."/>
            <person name="Yang W.-C."/>
            <person name="Schijlen E."/>
            <person name="Repin R."/>
            <person name="Schilthuizen M."/>
            <person name="Schranz E."/>
            <person name="Heidstra R."/>
            <person name="Miyata K."/>
            <person name="Fedorova E."/>
            <person name="Kohlen W."/>
            <person name="Bisseling T."/>
            <person name="Smit S."/>
            <person name="Geurts R."/>
        </authorList>
    </citation>
    <scope>NUCLEOTIDE SEQUENCE [LARGE SCALE GENOMIC DNA]</scope>
    <source>
        <strain evidence="3">cv. WU1-14</strain>
    </source>
</reference>
<name>A0A2P5CKY9_PARAD</name>
<dbReference type="EMBL" id="JXTB01000119">
    <property type="protein sequence ID" value="PON61723.1"/>
    <property type="molecule type" value="Genomic_DNA"/>
</dbReference>
<protein>
    <submittedName>
        <fullName evidence="2">Uncharacterized protein</fullName>
    </submittedName>
</protein>